<proteinExistence type="predicted"/>
<name>A0A1E1KIW3_9HELO</name>
<protein>
    <submittedName>
        <fullName evidence="1">Uncharacterized protein</fullName>
    </submittedName>
</protein>
<accession>A0A1E1KIW3</accession>
<gene>
    <name evidence="1" type="ORF">RAG0_06874</name>
</gene>
<evidence type="ECO:0000313" key="1">
    <source>
        <dbReference type="EMBL" id="CZS97987.1"/>
    </source>
</evidence>
<reference evidence="2" key="1">
    <citation type="submission" date="2016-03" db="EMBL/GenBank/DDBJ databases">
        <authorList>
            <person name="Guldener U."/>
        </authorList>
    </citation>
    <scope>NUCLEOTIDE SEQUENCE [LARGE SCALE GENOMIC DNA]</scope>
    <source>
        <strain evidence="2">04CH-RAC-A.6.1</strain>
    </source>
</reference>
<keyword evidence="2" id="KW-1185">Reference proteome</keyword>
<sequence>MPSLEIVCIYYIKLSLTRAMVRDCEKRRRVRSSIGTLPSRTNSAPIFINKGHQVQPLP</sequence>
<dbReference type="AlphaFoldDB" id="A0A1E1KIW3"/>
<dbReference type="Proteomes" id="UP000178912">
    <property type="component" value="Unassembled WGS sequence"/>
</dbReference>
<dbReference type="EMBL" id="FJUX01000034">
    <property type="protein sequence ID" value="CZS97987.1"/>
    <property type="molecule type" value="Genomic_DNA"/>
</dbReference>
<organism evidence="1 2">
    <name type="scientific">Rhynchosporium agropyri</name>
    <dbReference type="NCBI Taxonomy" id="914238"/>
    <lineage>
        <taxon>Eukaryota</taxon>
        <taxon>Fungi</taxon>
        <taxon>Dikarya</taxon>
        <taxon>Ascomycota</taxon>
        <taxon>Pezizomycotina</taxon>
        <taxon>Leotiomycetes</taxon>
        <taxon>Helotiales</taxon>
        <taxon>Ploettnerulaceae</taxon>
        <taxon>Rhynchosporium</taxon>
    </lineage>
</organism>
<evidence type="ECO:0000313" key="2">
    <source>
        <dbReference type="Proteomes" id="UP000178912"/>
    </source>
</evidence>